<reference evidence="2" key="3">
    <citation type="submission" date="2023-06" db="EMBL/GenBank/DDBJ databases">
        <authorList>
            <consortium name="Clinical and Environmental Microbiology Branch: Whole genome sequencing antimicrobial resistance pathogens in the healthcare setting"/>
        </authorList>
    </citation>
    <scope>NUCLEOTIDE SEQUENCE</scope>
    <source>
        <strain evidence="2">2021GN-00227</strain>
    </source>
</reference>
<protein>
    <submittedName>
        <fullName evidence="2">Uncharacterized protein</fullName>
    </submittedName>
</protein>
<dbReference type="AlphaFoldDB" id="A0A1L6EQ32"/>
<evidence type="ECO:0000313" key="2">
    <source>
        <dbReference type="EMBL" id="EKU3570237.1"/>
    </source>
</evidence>
<name>A0A1L6EQ32_ACIBA</name>
<reference evidence="4 6" key="1">
    <citation type="journal article" date="2018" name="J. Antimicrob. Chemother.">
        <title>Phylogenomics of colistin-susceptible and resistant XDR Acinetobacter baumannii.</title>
        <authorList>
            <person name="Mustapha M."/>
            <person name="Li B."/>
            <person name="Pacey M.P."/>
            <person name="Mettus R.T."/>
            <person name="McElheny C.L."/>
            <person name="Ernst R.K."/>
            <person name="Cooper V.S."/>
            <person name="Doi Y."/>
        </authorList>
    </citation>
    <scope>NUCLEOTIDE SEQUENCE [LARGE SCALE GENOMIC DNA]</scope>
    <source>
        <strain evidence="4 6">R20</strain>
    </source>
</reference>
<gene>
    <name evidence="4" type="ORF">C5U34_17725</name>
    <name evidence="5" type="ORF">IMO23_10605</name>
    <name evidence="3" type="ORF">MKP18_003658</name>
    <name evidence="2" type="ORF">MKP18_003705</name>
</gene>
<accession>A0A1L6EQ32</accession>
<dbReference type="EMBL" id="ABFEVW030000033">
    <property type="protein sequence ID" value="EMN1073288.1"/>
    <property type="molecule type" value="Genomic_DNA"/>
</dbReference>
<evidence type="ECO:0000313" key="6">
    <source>
        <dbReference type="Proteomes" id="UP000239276"/>
    </source>
</evidence>
<evidence type="ECO:0000256" key="1">
    <source>
        <dbReference type="SAM" id="SignalP"/>
    </source>
</evidence>
<dbReference type="EMBL" id="PUDN01000141">
    <property type="protein sequence ID" value="PQH47695.1"/>
    <property type="molecule type" value="Genomic_DNA"/>
</dbReference>
<evidence type="ECO:0000313" key="4">
    <source>
        <dbReference type="EMBL" id="PQH47695.1"/>
    </source>
</evidence>
<dbReference type="EMBL" id="CP062919">
    <property type="protein sequence ID" value="QPF12086.1"/>
    <property type="molecule type" value="Genomic_DNA"/>
</dbReference>
<sequence length="113" mass="12861">MKKIILGSMLVAVFSTSFSHALAPKNGDEPTYCEQIVSVHGLLTRAQFECGYSEYNNELISDSAKCFQHELGEEYGKKVLIFGMKEFDRNVKKDGKNKICNSLLKEFPEYVRK</sequence>
<dbReference type="EMBL" id="ABFEVW020000034">
    <property type="protein sequence ID" value="EKU3570237.1"/>
    <property type="molecule type" value="Genomic_DNA"/>
</dbReference>
<evidence type="ECO:0000313" key="5">
    <source>
        <dbReference type="EMBL" id="QPF12086.1"/>
    </source>
</evidence>
<evidence type="ECO:0000313" key="3">
    <source>
        <dbReference type="EMBL" id="EMN1073288.1"/>
    </source>
</evidence>
<dbReference type="Proteomes" id="UP000594659">
    <property type="component" value="Chromosome"/>
</dbReference>
<dbReference type="RefSeq" id="WP_000720514.1">
    <property type="nucleotide sequence ID" value="NZ_AP023077.1"/>
</dbReference>
<dbReference type="Proteomes" id="UP000239276">
    <property type="component" value="Unassembled WGS sequence"/>
</dbReference>
<feature type="chain" id="PRO_5015066711" evidence="1">
    <location>
        <begin position="22"/>
        <end position="113"/>
    </location>
</feature>
<evidence type="ECO:0000313" key="7">
    <source>
        <dbReference type="Proteomes" id="UP000594659"/>
    </source>
</evidence>
<reference evidence="5 7" key="2">
    <citation type="submission" date="2020-09" db="EMBL/GenBank/DDBJ databases">
        <title>Resistance determinants and their genetic context in bacteria from a longitudinal study of pigs reared under conventional and antibiotic-free husbandry practices.</title>
        <authorList>
            <person name="Poulin-Laprade D."/>
            <person name="Brouard J.-S."/>
            <person name="Gagnon N."/>
            <person name="Turcotte A."/>
            <person name="Langlois A."/>
            <person name="Matte J.J."/>
            <person name="Carrillo C.D."/>
            <person name="Zaheer R."/>
            <person name="McAllister T."/>
            <person name="Topp E."/>
            <person name="Talbot G."/>
        </authorList>
    </citation>
    <scope>NUCLEOTIDE SEQUENCE [LARGE SCALE GENOMIC DNA]</scope>
    <source>
        <strain evidence="5 7">Res13-Abat-PEA21-P4-01-A</strain>
    </source>
</reference>
<organism evidence="2">
    <name type="scientific">Acinetobacter baumannii</name>
    <dbReference type="NCBI Taxonomy" id="470"/>
    <lineage>
        <taxon>Bacteria</taxon>
        <taxon>Pseudomonadati</taxon>
        <taxon>Pseudomonadota</taxon>
        <taxon>Gammaproteobacteria</taxon>
        <taxon>Moraxellales</taxon>
        <taxon>Moraxellaceae</taxon>
        <taxon>Acinetobacter</taxon>
        <taxon>Acinetobacter calcoaceticus/baumannii complex</taxon>
    </lineage>
</organism>
<feature type="signal peptide" evidence="1">
    <location>
        <begin position="1"/>
        <end position="21"/>
    </location>
</feature>
<proteinExistence type="predicted"/>
<keyword evidence="1" id="KW-0732">Signal</keyword>